<evidence type="ECO:0000313" key="1">
    <source>
        <dbReference type="EMBL" id="JAH20542.1"/>
    </source>
</evidence>
<reference evidence="1" key="2">
    <citation type="journal article" date="2015" name="Fish Shellfish Immunol.">
        <title>Early steps in the European eel (Anguilla anguilla)-Vibrio vulnificus interaction in the gills: Role of the RtxA13 toxin.</title>
        <authorList>
            <person name="Callol A."/>
            <person name="Pajuelo D."/>
            <person name="Ebbesson L."/>
            <person name="Teles M."/>
            <person name="MacKenzie S."/>
            <person name="Amaro C."/>
        </authorList>
    </citation>
    <scope>NUCLEOTIDE SEQUENCE</scope>
</reference>
<name>A0A0E9QVR2_ANGAN</name>
<accession>A0A0E9QVR2</accession>
<protein>
    <submittedName>
        <fullName evidence="1">Uncharacterized protein</fullName>
    </submittedName>
</protein>
<sequence length="48" mass="5678">MAENFIKKSSSSRKWVWTDYKCLALCCGGLVKKKRKKRNLFQYCKAKC</sequence>
<dbReference type="AlphaFoldDB" id="A0A0E9QVR2"/>
<dbReference type="EMBL" id="GBXM01088035">
    <property type="protein sequence ID" value="JAH20542.1"/>
    <property type="molecule type" value="Transcribed_RNA"/>
</dbReference>
<organism evidence="1">
    <name type="scientific">Anguilla anguilla</name>
    <name type="common">European freshwater eel</name>
    <name type="synonym">Muraena anguilla</name>
    <dbReference type="NCBI Taxonomy" id="7936"/>
    <lineage>
        <taxon>Eukaryota</taxon>
        <taxon>Metazoa</taxon>
        <taxon>Chordata</taxon>
        <taxon>Craniata</taxon>
        <taxon>Vertebrata</taxon>
        <taxon>Euteleostomi</taxon>
        <taxon>Actinopterygii</taxon>
        <taxon>Neopterygii</taxon>
        <taxon>Teleostei</taxon>
        <taxon>Anguilliformes</taxon>
        <taxon>Anguillidae</taxon>
        <taxon>Anguilla</taxon>
    </lineage>
</organism>
<proteinExistence type="predicted"/>
<reference evidence="1" key="1">
    <citation type="submission" date="2014-11" db="EMBL/GenBank/DDBJ databases">
        <authorList>
            <person name="Amaro Gonzalez C."/>
        </authorList>
    </citation>
    <scope>NUCLEOTIDE SEQUENCE</scope>
</reference>